<evidence type="ECO:0000256" key="3">
    <source>
        <dbReference type="ARBA" id="ARBA00022833"/>
    </source>
</evidence>
<evidence type="ECO:0000313" key="6">
    <source>
        <dbReference type="Proteomes" id="UP000694005"/>
    </source>
</evidence>
<dbReference type="InterPro" id="IPR007527">
    <property type="entry name" value="Znf_SWIM"/>
</dbReference>
<gene>
    <name evidence="5" type="ORF">BRAPAZ1V2_A05P23030.2</name>
</gene>
<proteinExistence type="predicted"/>
<dbReference type="Gramene" id="A05p23030.2_BraZ1">
    <property type="protein sequence ID" value="A05p23030.2_BraZ1.CDS"/>
    <property type="gene ID" value="A05g23030.2_BraZ1"/>
</dbReference>
<name>A0A8D9DEH9_BRACM</name>
<dbReference type="Proteomes" id="UP000694005">
    <property type="component" value="Chromosome A05"/>
</dbReference>
<protein>
    <recommendedName>
        <fullName evidence="4">Zinc finger PMZ-type domain-containing protein</fullName>
    </recommendedName>
</protein>
<sequence>MAQRKHYTPKYVARLFIYRVGIIDGLTLKHIKDAMRNMFRMKLDYNTSYRALLSAQELVRRTIEDGYENLHSYLRQIEISNPGTVTCLDKDGENRFKYLFLSFGASIAGFTYLRRVIVVDGTHLRGKYEGVMLVAAAQDGNFQIFPLAFAIVDAENDESWEWFFTQLRRCVSDQYAFVIVSDRHGSFKKVCEKVFPWERRGICYYHLQQNIVQKFKGNQMLYLVKGDAYAHTLFDFNRYMDEIRSINPNLETYLENSDVSLWSQKLGRWFFKKREDALSLTSHHNRGVENLLAIREEYADMMNVERIDGWQFVVRGGHRDCVYDLELRRCQCSVFDIEKIPCSHTIAAAKDANIHVSTLGCPSYSKNYLYAAYPANIYPKTSNARNCLPPDVKRGPGRQKKSRWQSWLEISRMRENQPRNLHKDYSFSQCKQSGHTRPNCLG</sequence>
<evidence type="ECO:0000256" key="1">
    <source>
        <dbReference type="ARBA" id="ARBA00022723"/>
    </source>
</evidence>
<evidence type="ECO:0000256" key="2">
    <source>
        <dbReference type="ARBA" id="ARBA00022771"/>
    </source>
</evidence>
<accession>A0A8D9DEH9</accession>
<feature type="domain" description="Zinc finger PMZ-type" evidence="4">
    <location>
        <begin position="328"/>
        <end position="355"/>
    </location>
</feature>
<dbReference type="InterPro" id="IPR006564">
    <property type="entry name" value="Znf_PMZ"/>
</dbReference>
<dbReference type="PANTHER" id="PTHR31973:SF195">
    <property type="entry name" value="MUDR FAMILY TRANSPOSASE"/>
    <property type="match status" value="1"/>
</dbReference>
<keyword evidence="1" id="KW-0479">Metal-binding</keyword>
<evidence type="ECO:0000313" key="5">
    <source>
        <dbReference type="EMBL" id="CAG7875782.1"/>
    </source>
</evidence>
<keyword evidence="3" id="KW-0862">Zinc</keyword>
<feature type="non-terminal residue" evidence="5">
    <location>
        <position position="1"/>
    </location>
</feature>
<dbReference type="PANTHER" id="PTHR31973">
    <property type="entry name" value="POLYPROTEIN, PUTATIVE-RELATED"/>
    <property type="match status" value="1"/>
</dbReference>
<dbReference type="SMART" id="SM00575">
    <property type="entry name" value="ZnF_PMZ"/>
    <property type="match status" value="1"/>
</dbReference>
<dbReference type="AlphaFoldDB" id="A0A8D9DEH9"/>
<dbReference type="InterPro" id="IPR018289">
    <property type="entry name" value="MULE_transposase_dom"/>
</dbReference>
<dbReference type="Pfam" id="PF10551">
    <property type="entry name" value="MULE"/>
    <property type="match status" value="1"/>
</dbReference>
<reference evidence="5 6" key="1">
    <citation type="submission" date="2021-07" db="EMBL/GenBank/DDBJ databases">
        <authorList>
            <consortium name="Genoscope - CEA"/>
            <person name="William W."/>
        </authorList>
    </citation>
    <scope>NUCLEOTIDE SEQUENCE [LARGE SCALE GENOMIC DNA]</scope>
</reference>
<organism evidence="5 6">
    <name type="scientific">Brassica campestris</name>
    <name type="common">Field mustard</name>
    <dbReference type="NCBI Taxonomy" id="3711"/>
    <lineage>
        <taxon>Eukaryota</taxon>
        <taxon>Viridiplantae</taxon>
        <taxon>Streptophyta</taxon>
        <taxon>Embryophyta</taxon>
        <taxon>Tracheophyta</taxon>
        <taxon>Spermatophyta</taxon>
        <taxon>Magnoliopsida</taxon>
        <taxon>eudicotyledons</taxon>
        <taxon>Gunneridae</taxon>
        <taxon>Pentapetalae</taxon>
        <taxon>rosids</taxon>
        <taxon>malvids</taxon>
        <taxon>Brassicales</taxon>
        <taxon>Brassicaceae</taxon>
        <taxon>Brassiceae</taxon>
        <taxon>Brassica</taxon>
    </lineage>
</organism>
<dbReference type="GO" id="GO:0008270">
    <property type="term" value="F:zinc ion binding"/>
    <property type="evidence" value="ECO:0007669"/>
    <property type="project" value="UniProtKB-KW"/>
</dbReference>
<dbReference type="Pfam" id="PF04434">
    <property type="entry name" value="SWIM"/>
    <property type="match status" value="1"/>
</dbReference>
<evidence type="ECO:0000259" key="4">
    <source>
        <dbReference type="SMART" id="SM00575"/>
    </source>
</evidence>
<keyword evidence="2" id="KW-0863">Zinc-finger</keyword>
<dbReference type="EMBL" id="LS974621">
    <property type="protein sequence ID" value="CAG7875782.1"/>
    <property type="molecule type" value="Genomic_DNA"/>
</dbReference>